<organism evidence="2 3">
    <name type="scientific">Odynerus spinipes</name>
    <dbReference type="NCBI Taxonomy" id="1348599"/>
    <lineage>
        <taxon>Eukaryota</taxon>
        <taxon>Metazoa</taxon>
        <taxon>Ecdysozoa</taxon>
        <taxon>Arthropoda</taxon>
        <taxon>Hexapoda</taxon>
        <taxon>Insecta</taxon>
        <taxon>Pterygota</taxon>
        <taxon>Neoptera</taxon>
        <taxon>Endopterygota</taxon>
        <taxon>Hymenoptera</taxon>
        <taxon>Apocrita</taxon>
        <taxon>Aculeata</taxon>
        <taxon>Vespoidea</taxon>
        <taxon>Vespidae</taxon>
        <taxon>Eumeninae</taxon>
        <taxon>Odynerus</taxon>
    </lineage>
</organism>
<sequence>MALLVASYGAIEYTMLTKERLEDALRVQASTMLSENIAIGVGMFEEAGAPEEMQLVFREVVKDGISIIAVDTSTGEVVGVGFNKIHIPLKDGEEDALASFVENNIKHRSCHELINFLNDIESKVNFFERYNADAVMEIFYIATDSRYRGRGIGSRLMESCLEVGKKLQSGEIKKVLMSEEIVYECAVPKAAFAVCTTNFTHRIAEKLNFEALAEVRYMDCTIKGRKLSERIDNNHEKEDAWYINIRHC</sequence>
<comment type="caution">
    <text evidence="2">The sequence shown here is derived from an EMBL/GenBank/DDBJ whole genome shotgun (WGS) entry which is preliminary data.</text>
</comment>
<proteinExistence type="predicted"/>
<dbReference type="GO" id="GO:0008080">
    <property type="term" value="F:N-acetyltransferase activity"/>
    <property type="evidence" value="ECO:0007669"/>
    <property type="project" value="TreeGrafter"/>
</dbReference>
<evidence type="ECO:0000313" key="2">
    <source>
        <dbReference type="EMBL" id="KAK2585365.1"/>
    </source>
</evidence>
<dbReference type="Pfam" id="PF00583">
    <property type="entry name" value="Acetyltransf_1"/>
    <property type="match status" value="1"/>
</dbReference>
<dbReference type="Proteomes" id="UP001258017">
    <property type="component" value="Unassembled WGS sequence"/>
</dbReference>
<dbReference type="AlphaFoldDB" id="A0AAD9VTC5"/>
<evidence type="ECO:0000313" key="3">
    <source>
        <dbReference type="Proteomes" id="UP001258017"/>
    </source>
</evidence>
<reference evidence="2" key="2">
    <citation type="journal article" date="2023" name="Commun. Biol.">
        <title>Intrasexual cuticular hydrocarbon dimorphism in a wasp sheds light on hydrocarbon biosynthesis genes in Hymenoptera.</title>
        <authorList>
            <person name="Moris V.C."/>
            <person name="Podsiadlowski L."/>
            <person name="Martin S."/>
            <person name="Oeyen J.P."/>
            <person name="Donath A."/>
            <person name="Petersen M."/>
            <person name="Wilbrandt J."/>
            <person name="Misof B."/>
            <person name="Liedtke D."/>
            <person name="Thamm M."/>
            <person name="Scheiner R."/>
            <person name="Schmitt T."/>
            <person name="Niehuis O."/>
        </authorList>
    </citation>
    <scope>NUCLEOTIDE SEQUENCE</scope>
    <source>
        <strain evidence="2">GBR_01_08_01A</strain>
    </source>
</reference>
<keyword evidence="3" id="KW-1185">Reference proteome</keyword>
<feature type="domain" description="N-acetyltransferase" evidence="1">
    <location>
        <begin position="125"/>
        <end position="167"/>
    </location>
</feature>
<dbReference type="InterPro" id="IPR016181">
    <property type="entry name" value="Acyl_CoA_acyltransferase"/>
</dbReference>
<reference evidence="2" key="1">
    <citation type="submission" date="2021-08" db="EMBL/GenBank/DDBJ databases">
        <authorList>
            <person name="Misof B."/>
            <person name="Oliver O."/>
            <person name="Podsiadlowski L."/>
            <person name="Donath A."/>
            <person name="Peters R."/>
            <person name="Mayer C."/>
            <person name="Rust J."/>
            <person name="Gunkel S."/>
            <person name="Lesny P."/>
            <person name="Martin S."/>
            <person name="Oeyen J.P."/>
            <person name="Petersen M."/>
            <person name="Panagiotis P."/>
            <person name="Wilbrandt J."/>
            <person name="Tanja T."/>
        </authorList>
    </citation>
    <scope>NUCLEOTIDE SEQUENCE</scope>
    <source>
        <strain evidence="2">GBR_01_08_01A</strain>
        <tissue evidence="2">Thorax + abdomen</tissue>
    </source>
</reference>
<protein>
    <recommendedName>
        <fullName evidence="1">N-acetyltransferase domain-containing protein</fullName>
    </recommendedName>
</protein>
<name>A0AAD9VTC5_9HYME</name>
<dbReference type="PANTHER" id="PTHR20905:SF28">
    <property type="entry name" value="GH28833P-RELATED"/>
    <property type="match status" value="1"/>
</dbReference>
<gene>
    <name evidence="2" type="ORF">KPH14_010042</name>
</gene>
<dbReference type="CDD" id="cd04301">
    <property type="entry name" value="NAT_SF"/>
    <property type="match status" value="1"/>
</dbReference>
<dbReference type="SUPFAM" id="SSF55729">
    <property type="entry name" value="Acyl-CoA N-acyltransferases (Nat)"/>
    <property type="match status" value="1"/>
</dbReference>
<accession>A0AAD9VTC5</accession>
<dbReference type="PANTHER" id="PTHR20905">
    <property type="entry name" value="N-ACETYLTRANSFERASE-RELATED"/>
    <property type="match status" value="1"/>
</dbReference>
<dbReference type="EMBL" id="JAIFRP010000021">
    <property type="protein sequence ID" value="KAK2585365.1"/>
    <property type="molecule type" value="Genomic_DNA"/>
</dbReference>
<evidence type="ECO:0000259" key="1">
    <source>
        <dbReference type="Pfam" id="PF00583"/>
    </source>
</evidence>
<dbReference type="Gene3D" id="3.40.630.30">
    <property type="match status" value="1"/>
</dbReference>
<dbReference type="InterPro" id="IPR000182">
    <property type="entry name" value="GNAT_dom"/>
</dbReference>